<accession>A0A165MK03</accession>
<feature type="transmembrane region" description="Helical" evidence="1">
    <location>
        <begin position="172"/>
        <end position="199"/>
    </location>
</feature>
<dbReference type="Pfam" id="PF20151">
    <property type="entry name" value="DUF6533"/>
    <property type="match status" value="1"/>
</dbReference>
<name>A0A165MK03_EXIGL</name>
<organism evidence="3 4">
    <name type="scientific">Exidia glandulosa HHB12029</name>
    <dbReference type="NCBI Taxonomy" id="1314781"/>
    <lineage>
        <taxon>Eukaryota</taxon>
        <taxon>Fungi</taxon>
        <taxon>Dikarya</taxon>
        <taxon>Basidiomycota</taxon>
        <taxon>Agaricomycotina</taxon>
        <taxon>Agaricomycetes</taxon>
        <taxon>Auriculariales</taxon>
        <taxon>Exidiaceae</taxon>
        <taxon>Exidia</taxon>
    </lineage>
</organism>
<gene>
    <name evidence="3" type="ORF">EXIGLDRAFT_234341</name>
</gene>
<dbReference type="OrthoDB" id="3242409at2759"/>
<reference evidence="3 4" key="1">
    <citation type="journal article" date="2016" name="Mol. Biol. Evol.">
        <title>Comparative Genomics of Early-Diverging Mushroom-Forming Fungi Provides Insights into the Origins of Lignocellulose Decay Capabilities.</title>
        <authorList>
            <person name="Nagy L.G."/>
            <person name="Riley R."/>
            <person name="Tritt A."/>
            <person name="Adam C."/>
            <person name="Daum C."/>
            <person name="Floudas D."/>
            <person name="Sun H."/>
            <person name="Yadav J.S."/>
            <person name="Pangilinan J."/>
            <person name="Larsson K.H."/>
            <person name="Matsuura K."/>
            <person name="Barry K."/>
            <person name="Labutti K."/>
            <person name="Kuo R."/>
            <person name="Ohm R.A."/>
            <person name="Bhattacharya S.S."/>
            <person name="Shirouzu T."/>
            <person name="Yoshinaga Y."/>
            <person name="Martin F.M."/>
            <person name="Grigoriev I.V."/>
            <person name="Hibbett D.S."/>
        </authorList>
    </citation>
    <scope>NUCLEOTIDE SEQUENCE [LARGE SCALE GENOMIC DNA]</scope>
    <source>
        <strain evidence="3 4">HHB12029</strain>
    </source>
</reference>
<evidence type="ECO:0000256" key="1">
    <source>
        <dbReference type="SAM" id="Phobius"/>
    </source>
</evidence>
<dbReference type="InterPro" id="IPR045340">
    <property type="entry name" value="DUF6533"/>
</dbReference>
<feature type="transmembrane region" description="Helical" evidence="1">
    <location>
        <begin position="97"/>
        <end position="118"/>
    </location>
</feature>
<protein>
    <recommendedName>
        <fullName evidence="2">DUF6533 domain-containing protein</fullName>
    </recommendedName>
</protein>
<dbReference type="EMBL" id="KV425910">
    <property type="protein sequence ID" value="KZV99381.1"/>
    <property type="molecule type" value="Genomic_DNA"/>
</dbReference>
<dbReference type="Proteomes" id="UP000077266">
    <property type="component" value="Unassembled WGS sequence"/>
</dbReference>
<evidence type="ECO:0000313" key="3">
    <source>
        <dbReference type="EMBL" id="KZV99381.1"/>
    </source>
</evidence>
<keyword evidence="1" id="KW-1133">Transmembrane helix</keyword>
<dbReference type="AlphaFoldDB" id="A0A165MK03"/>
<sequence length="233" mass="25943">MASPEEEAALQALVTGLQDGRICNYVAISGLTILVWDYLCTVDQERECMWGKRLGLLQCLFYANRYLPIAYQIVNVICFNLPARYLTDAVSTGWLEVFLQIQVISQYSIAAAIVAYRIWALYQTNRVVRIGIVCAWLASTVGITTLLIVSVVPDKVVAELPFGLRGCHGVVALPLLYTAAMPSLLFDSLAFVLALWKLLKQQSFISSMRGRTTNANALVYEVMLLDTTLYFVV</sequence>
<dbReference type="InParanoid" id="A0A165MK03"/>
<feature type="domain" description="DUF6533" evidence="2">
    <location>
        <begin position="25"/>
        <end position="70"/>
    </location>
</feature>
<keyword evidence="1" id="KW-0812">Transmembrane</keyword>
<proteinExistence type="predicted"/>
<feature type="transmembrane region" description="Helical" evidence="1">
    <location>
        <begin position="130"/>
        <end position="152"/>
    </location>
</feature>
<evidence type="ECO:0000259" key="2">
    <source>
        <dbReference type="Pfam" id="PF20151"/>
    </source>
</evidence>
<evidence type="ECO:0000313" key="4">
    <source>
        <dbReference type="Proteomes" id="UP000077266"/>
    </source>
</evidence>
<feature type="transmembrane region" description="Helical" evidence="1">
    <location>
        <begin position="66"/>
        <end position="85"/>
    </location>
</feature>
<keyword evidence="1" id="KW-0472">Membrane</keyword>
<keyword evidence="4" id="KW-1185">Reference proteome</keyword>